<sequence>MSRIGEYLRVTPDEPARMADDADWAWNLFEDIREGEEFHEPGPARARYFTTGRAWGLIAHLLDRRGVTVGFSRGEERLGPADQPYGPSGHLAPPRVRAAAEALAALPYDDLVAAADHATITGSGLCPFGWDAPRTLDRGRLHYDGLVEYLTAAAAEGLAEVVWADCTPGPTGPVSPRQQPQQIGARGRLVGALRDRLPHAPLVGPRLPQAGGAGRAAQVQEVRRERRRLVDALDDVVAVRHAPVPQGGAQAVAVHRAPPSGSPGRGSRGPAAT</sequence>
<dbReference type="InterPro" id="IPR035944">
    <property type="entry name" value="YfbM-like_sf"/>
</dbReference>
<evidence type="ECO:0000313" key="2">
    <source>
        <dbReference type="EMBL" id="MFC5021316.1"/>
    </source>
</evidence>
<dbReference type="EMBL" id="JBHSJD010000002">
    <property type="protein sequence ID" value="MFC5021316.1"/>
    <property type="molecule type" value="Genomic_DNA"/>
</dbReference>
<dbReference type="Proteomes" id="UP001595829">
    <property type="component" value="Unassembled WGS sequence"/>
</dbReference>
<name>A0ABV9X772_9ACTN</name>
<evidence type="ECO:0000313" key="3">
    <source>
        <dbReference type="Proteomes" id="UP001595829"/>
    </source>
</evidence>
<dbReference type="InterPro" id="IPR015068">
    <property type="entry name" value="DUF1877"/>
</dbReference>
<keyword evidence="3" id="KW-1185">Reference proteome</keyword>
<dbReference type="RefSeq" id="WP_380841181.1">
    <property type="nucleotide sequence ID" value="NZ_BAABIT010000001.1"/>
</dbReference>
<dbReference type="Gene3D" id="3.40.1760.10">
    <property type="entry name" value="YfbM-like super family"/>
    <property type="match status" value="1"/>
</dbReference>
<proteinExistence type="predicted"/>
<gene>
    <name evidence="2" type="ORF">ACFPM3_04005</name>
</gene>
<feature type="region of interest" description="Disordered" evidence="1">
    <location>
        <begin position="246"/>
        <end position="273"/>
    </location>
</feature>
<reference evidence="3" key="1">
    <citation type="journal article" date="2019" name="Int. J. Syst. Evol. Microbiol.">
        <title>The Global Catalogue of Microorganisms (GCM) 10K type strain sequencing project: providing services to taxonomists for standard genome sequencing and annotation.</title>
        <authorList>
            <consortium name="The Broad Institute Genomics Platform"/>
            <consortium name="The Broad Institute Genome Sequencing Center for Infectious Disease"/>
            <person name="Wu L."/>
            <person name="Ma J."/>
        </authorList>
    </citation>
    <scope>NUCLEOTIDE SEQUENCE [LARGE SCALE GENOMIC DNA]</scope>
    <source>
        <strain evidence="3">CGMCC 4.1648</strain>
    </source>
</reference>
<protein>
    <submittedName>
        <fullName evidence="2">DUF1877 family protein</fullName>
    </submittedName>
</protein>
<comment type="caution">
    <text evidence="2">The sequence shown here is derived from an EMBL/GenBank/DDBJ whole genome shotgun (WGS) entry which is preliminary data.</text>
</comment>
<evidence type="ECO:0000256" key="1">
    <source>
        <dbReference type="SAM" id="MobiDB-lite"/>
    </source>
</evidence>
<organism evidence="2 3">
    <name type="scientific">Streptomyces coeruleoprunus</name>
    <dbReference type="NCBI Taxonomy" id="285563"/>
    <lineage>
        <taxon>Bacteria</taxon>
        <taxon>Bacillati</taxon>
        <taxon>Actinomycetota</taxon>
        <taxon>Actinomycetes</taxon>
        <taxon>Kitasatosporales</taxon>
        <taxon>Streptomycetaceae</taxon>
        <taxon>Streptomyces</taxon>
    </lineage>
</organism>
<accession>A0ABV9X772</accession>
<dbReference type="Pfam" id="PF08974">
    <property type="entry name" value="DUF1877"/>
    <property type="match status" value="1"/>
</dbReference>